<dbReference type="Proteomes" id="UP000248806">
    <property type="component" value="Unassembled WGS sequence"/>
</dbReference>
<dbReference type="InterPro" id="IPR009959">
    <property type="entry name" value="Cyclase_SnoaL-like"/>
</dbReference>
<comment type="caution">
    <text evidence="1">The sequence shown here is derived from an EMBL/GenBank/DDBJ whole genome shotgun (WGS) entry which is preliminary data.</text>
</comment>
<protein>
    <submittedName>
        <fullName evidence="1">Putative ester cyclase</fullName>
    </submittedName>
</protein>
<reference evidence="1 2" key="1">
    <citation type="submission" date="2018-06" db="EMBL/GenBank/DDBJ databases">
        <title>Genomic Encyclopedia of Archaeal and Bacterial Type Strains, Phase II (KMG-II): from individual species to whole genera.</title>
        <authorList>
            <person name="Goeker M."/>
        </authorList>
    </citation>
    <scope>NUCLEOTIDE SEQUENCE [LARGE SCALE GENOMIC DNA]</scope>
    <source>
        <strain evidence="1 2">ATCC BAA-1881</strain>
    </source>
</reference>
<dbReference type="Gene3D" id="3.10.450.50">
    <property type="match status" value="2"/>
</dbReference>
<dbReference type="SUPFAM" id="SSF54427">
    <property type="entry name" value="NTF2-like"/>
    <property type="match status" value="2"/>
</dbReference>
<name>A0A326U7Q2_THEHA</name>
<dbReference type="AlphaFoldDB" id="A0A326U7Q2"/>
<accession>A0A326U7Q2</accession>
<organism evidence="1 2">
    <name type="scientific">Thermosporothrix hazakensis</name>
    <dbReference type="NCBI Taxonomy" id="644383"/>
    <lineage>
        <taxon>Bacteria</taxon>
        <taxon>Bacillati</taxon>
        <taxon>Chloroflexota</taxon>
        <taxon>Ktedonobacteria</taxon>
        <taxon>Ktedonobacterales</taxon>
        <taxon>Thermosporotrichaceae</taxon>
        <taxon>Thermosporothrix</taxon>
    </lineage>
</organism>
<dbReference type="OrthoDB" id="158434at2"/>
<keyword evidence="2" id="KW-1185">Reference proteome</keyword>
<evidence type="ECO:0000313" key="2">
    <source>
        <dbReference type="Proteomes" id="UP000248806"/>
    </source>
</evidence>
<gene>
    <name evidence="1" type="ORF">EI42_02306</name>
</gene>
<evidence type="ECO:0000313" key="1">
    <source>
        <dbReference type="EMBL" id="PZW31209.1"/>
    </source>
</evidence>
<dbReference type="PANTHER" id="PTHR38436">
    <property type="entry name" value="POLYKETIDE CYCLASE SNOAL-LIKE DOMAIN"/>
    <property type="match status" value="1"/>
</dbReference>
<dbReference type="RefSeq" id="WP_111321955.1">
    <property type="nucleotide sequence ID" value="NZ_BIFX01000003.1"/>
</dbReference>
<dbReference type="InterPro" id="IPR032710">
    <property type="entry name" value="NTF2-like_dom_sf"/>
</dbReference>
<dbReference type="PANTHER" id="PTHR38436:SF1">
    <property type="entry name" value="ESTER CYCLASE"/>
    <property type="match status" value="1"/>
</dbReference>
<dbReference type="GO" id="GO:0030638">
    <property type="term" value="P:polyketide metabolic process"/>
    <property type="evidence" value="ECO:0007669"/>
    <property type="project" value="InterPro"/>
</dbReference>
<dbReference type="EMBL" id="QKUF01000006">
    <property type="protein sequence ID" value="PZW31209.1"/>
    <property type="molecule type" value="Genomic_DNA"/>
</dbReference>
<sequence>MSTEETKKTVLRFFDEIVNQQNFSGIREIFAPDVVEHEFKPGLFPPPAKQQRIGDIVSNVTDQIEAFTIADEYSAVRVIGTGKPCAEFFDRPAPEKPLTWTATMIWRVEQGKIKERWMAFDYLSYMLHYGVIPPLKQIESQQPYTPHYALDARPALDQAKQLEPLHRLIDAHRSGDISLLDGVVAPTYKDHGGWIDGLPDGPEGLKEEVRILRRAFPDLELEVTHLFASEKHVTLRMIGTGTHKGEIFGVPATNKQVSWMTIGIYAVENGRITERWIDGSRMELLRQLDAVPAVPFAPITSVGPDLLILGDR</sequence>
<dbReference type="Pfam" id="PF07366">
    <property type="entry name" value="SnoaL"/>
    <property type="match status" value="2"/>
</dbReference>
<proteinExistence type="predicted"/>